<proteinExistence type="predicted"/>
<dbReference type="EMBL" id="BMMI01000007">
    <property type="protein sequence ID" value="GGL78377.1"/>
    <property type="molecule type" value="Genomic_DNA"/>
</dbReference>
<gene>
    <name evidence="9" type="ORF">GCM10011589_38020</name>
</gene>
<feature type="transmembrane region" description="Helical" evidence="7">
    <location>
        <begin position="151"/>
        <end position="172"/>
    </location>
</feature>
<organism evidence="9 10">
    <name type="scientific">Modestobacter marinus</name>
    <dbReference type="NCBI Taxonomy" id="477641"/>
    <lineage>
        <taxon>Bacteria</taxon>
        <taxon>Bacillati</taxon>
        <taxon>Actinomycetota</taxon>
        <taxon>Actinomycetes</taxon>
        <taxon>Geodermatophilales</taxon>
        <taxon>Geodermatophilaceae</taxon>
        <taxon>Modestobacter</taxon>
    </lineage>
</organism>
<dbReference type="InterPro" id="IPR036259">
    <property type="entry name" value="MFS_trans_sf"/>
</dbReference>
<dbReference type="PANTHER" id="PTHR23513:SF18">
    <property type="entry name" value="INTEGRAL MEMBRANE PROTEIN"/>
    <property type="match status" value="1"/>
</dbReference>
<dbReference type="Pfam" id="PF00027">
    <property type="entry name" value="cNMP_binding"/>
    <property type="match status" value="1"/>
</dbReference>
<dbReference type="CDD" id="cd00038">
    <property type="entry name" value="CAP_ED"/>
    <property type="match status" value="1"/>
</dbReference>
<name>A0ABQ2G6X1_9ACTN</name>
<keyword evidence="10" id="KW-1185">Reference proteome</keyword>
<sequence>MAVSVRAVAGSYRDAWASVTRNRNLRLAQLSSLSAWTGEFLFLSAMTVYAFDQDGAAGVGLVGFLRVLPATVALPWLGVLADRVSRRQLLVVACALRAGTAAGAAVAVAQPVAVYALLTLSTVCHAAYRPVLAALFPMLCTAPDELTGVNAIRAILDGAAALIGPLAAAALLVAYDPAAAFAAVALLAGAAGVLAARLRYESPRAAAAEQPPRTGVVDDVVDGLRELRRRPRALEVIVLGGAQCVVRGALTVLAVVVAVEVTDLGRPGVGVLWAAFGVGGLAAALASIGAAGSARLGTLFGAGVALWGLPIVLIGLVTGDAVAVGAFVVIGAANALVDVTGFTLLQRLVPDQTLARVLALTEAVFSLALALGSLAVPFLLAALGDTGALIATGAVLPLAVAARWAALRAIDADIGVRRDRIVLLRRVGMLRLLPVPAIESLAMRLGRTRVPAGTDVFRKGDPGDGFYVIESGQVAVLDDGYEIRRLGPGAAFGEIALLQAVPRTATVHALEDTELATLSGPQFVSAVTGSTATASTAEQLVSGYLTEDRQRQAGPPRPEPEREGPH</sequence>
<feature type="domain" description="Cyclic nucleotide-binding" evidence="8">
    <location>
        <begin position="429"/>
        <end position="523"/>
    </location>
</feature>
<dbReference type="Pfam" id="PF07690">
    <property type="entry name" value="MFS_1"/>
    <property type="match status" value="1"/>
</dbReference>
<accession>A0ABQ2G6X1</accession>
<keyword evidence="4 7" id="KW-1133">Transmembrane helix</keyword>
<dbReference type="SUPFAM" id="SSF51206">
    <property type="entry name" value="cAMP-binding domain-like"/>
    <property type="match status" value="1"/>
</dbReference>
<dbReference type="PROSITE" id="PS00889">
    <property type="entry name" value="CNMP_BINDING_2"/>
    <property type="match status" value="1"/>
</dbReference>
<dbReference type="SUPFAM" id="SSF103473">
    <property type="entry name" value="MFS general substrate transporter"/>
    <property type="match status" value="1"/>
</dbReference>
<keyword evidence="3 7" id="KW-0812">Transmembrane</keyword>
<dbReference type="PANTHER" id="PTHR23513">
    <property type="entry name" value="INTEGRAL MEMBRANE EFFLUX PROTEIN-RELATED"/>
    <property type="match status" value="1"/>
</dbReference>
<feature type="transmembrane region" description="Helical" evidence="7">
    <location>
        <begin position="30"/>
        <end position="51"/>
    </location>
</feature>
<feature type="transmembrane region" description="Helical" evidence="7">
    <location>
        <begin position="115"/>
        <end position="139"/>
    </location>
</feature>
<dbReference type="PRINTS" id="PR00103">
    <property type="entry name" value="CAMPKINASE"/>
</dbReference>
<dbReference type="InterPro" id="IPR018488">
    <property type="entry name" value="cNMP-bd_CS"/>
</dbReference>
<evidence type="ECO:0000256" key="4">
    <source>
        <dbReference type="ARBA" id="ARBA00022989"/>
    </source>
</evidence>
<feature type="transmembrane region" description="Helical" evidence="7">
    <location>
        <begin position="323"/>
        <end position="345"/>
    </location>
</feature>
<comment type="subcellular location">
    <subcellularLocation>
        <location evidence="1">Cell membrane</location>
        <topology evidence="1">Multi-pass membrane protein</topology>
    </subcellularLocation>
</comment>
<dbReference type="Proteomes" id="UP000648663">
    <property type="component" value="Unassembled WGS sequence"/>
</dbReference>
<evidence type="ECO:0000256" key="5">
    <source>
        <dbReference type="ARBA" id="ARBA00023136"/>
    </source>
</evidence>
<evidence type="ECO:0000256" key="2">
    <source>
        <dbReference type="ARBA" id="ARBA00022475"/>
    </source>
</evidence>
<feature type="transmembrane region" description="Helical" evidence="7">
    <location>
        <begin position="89"/>
        <end position="109"/>
    </location>
</feature>
<evidence type="ECO:0000313" key="10">
    <source>
        <dbReference type="Proteomes" id="UP000648663"/>
    </source>
</evidence>
<evidence type="ECO:0000313" key="9">
    <source>
        <dbReference type="EMBL" id="GGL78377.1"/>
    </source>
</evidence>
<evidence type="ECO:0000256" key="3">
    <source>
        <dbReference type="ARBA" id="ARBA00022692"/>
    </source>
</evidence>
<evidence type="ECO:0000256" key="6">
    <source>
        <dbReference type="SAM" id="MobiDB-lite"/>
    </source>
</evidence>
<evidence type="ECO:0000259" key="8">
    <source>
        <dbReference type="PROSITE" id="PS50042"/>
    </source>
</evidence>
<dbReference type="PROSITE" id="PS50042">
    <property type="entry name" value="CNMP_BINDING_3"/>
    <property type="match status" value="1"/>
</dbReference>
<dbReference type="Gene3D" id="2.60.120.10">
    <property type="entry name" value="Jelly Rolls"/>
    <property type="match status" value="1"/>
</dbReference>
<keyword evidence="5 7" id="KW-0472">Membrane</keyword>
<feature type="region of interest" description="Disordered" evidence="6">
    <location>
        <begin position="538"/>
        <end position="566"/>
    </location>
</feature>
<evidence type="ECO:0000256" key="7">
    <source>
        <dbReference type="SAM" id="Phobius"/>
    </source>
</evidence>
<dbReference type="SMART" id="SM00100">
    <property type="entry name" value="cNMP"/>
    <property type="match status" value="1"/>
</dbReference>
<feature type="transmembrane region" description="Helical" evidence="7">
    <location>
        <begin position="357"/>
        <end position="382"/>
    </location>
</feature>
<feature type="transmembrane region" description="Helical" evidence="7">
    <location>
        <begin position="271"/>
        <end position="291"/>
    </location>
</feature>
<feature type="transmembrane region" description="Helical" evidence="7">
    <location>
        <begin position="57"/>
        <end position="77"/>
    </location>
</feature>
<feature type="transmembrane region" description="Helical" evidence="7">
    <location>
        <begin position="236"/>
        <end position="259"/>
    </location>
</feature>
<comment type="caution">
    <text evidence="9">The sequence shown here is derived from an EMBL/GenBank/DDBJ whole genome shotgun (WGS) entry which is preliminary data.</text>
</comment>
<feature type="transmembrane region" description="Helical" evidence="7">
    <location>
        <begin position="388"/>
        <end position="410"/>
    </location>
</feature>
<dbReference type="InterPro" id="IPR018490">
    <property type="entry name" value="cNMP-bd_dom_sf"/>
</dbReference>
<dbReference type="InterPro" id="IPR011701">
    <property type="entry name" value="MFS"/>
</dbReference>
<feature type="transmembrane region" description="Helical" evidence="7">
    <location>
        <begin position="298"/>
        <end position="317"/>
    </location>
</feature>
<protein>
    <recommendedName>
        <fullName evidence="8">Cyclic nucleotide-binding domain-containing protein</fullName>
    </recommendedName>
</protein>
<dbReference type="Gene3D" id="1.20.1250.20">
    <property type="entry name" value="MFS general substrate transporter like domains"/>
    <property type="match status" value="1"/>
</dbReference>
<reference evidence="10" key="1">
    <citation type="journal article" date="2019" name="Int. J. Syst. Evol. Microbiol.">
        <title>The Global Catalogue of Microorganisms (GCM) 10K type strain sequencing project: providing services to taxonomists for standard genome sequencing and annotation.</title>
        <authorList>
            <consortium name="The Broad Institute Genomics Platform"/>
            <consortium name="The Broad Institute Genome Sequencing Center for Infectious Disease"/>
            <person name="Wu L."/>
            <person name="Ma J."/>
        </authorList>
    </citation>
    <scope>NUCLEOTIDE SEQUENCE [LARGE SCALE GENOMIC DNA]</scope>
    <source>
        <strain evidence="10">CGMCC 4.5581</strain>
    </source>
</reference>
<keyword evidence="2" id="KW-1003">Cell membrane</keyword>
<dbReference type="InterPro" id="IPR014710">
    <property type="entry name" value="RmlC-like_jellyroll"/>
</dbReference>
<feature type="transmembrane region" description="Helical" evidence="7">
    <location>
        <begin position="178"/>
        <end position="196"/>
    </location>
</feature>
<evidence type="ECO:0000256" key="1">
    <source>
        <dbReference type="ARBA" id="ARBA00004651"/>
    </source>
</evidence>
<dbReference type="InterPro" id="IPR000595">
    <property type="entry name" value="cNMP-bd_dom"/>
</dbReference>